<dbReference type="Gene3D" id="1.20.1560.10">
    <property type="entry name" value="ABC transporter type 1, transmembrane domain"/>
    <property type="match status" value="4"/>
</dbReference>
<evidence type="ECO:0000259" key="15">
    <source>
        <dbReference type="PROSITE" id="PS50893"/>
    </source>
</evidence>
<comment type="similarity">
    <text evidence="2">Belongs to the ABC transporter superfamily. ABCC family. Conjugate transporter (TC 3.A.1.208) subfamily.</text>
</comment>
<dbReference type="GO" id="GO:0000323">
    <property type="term" value="C:lytic vacuole"/>
    <property type="evidence" value="ECO:0007669"/>
    <property type="project" value="UniProtKB-ARBA"/>
</dbReference>
<comment type="catalytic activity">
    <reaction evidence="12">
        <text>leukotriene C4(in) + ATP + H2O = leukotriene C4(out) + ADP + phosphate + H(+)</text>
        <dbReference type="Rhea" id="RHEA:38963"/>
        <dbReference type="ChEBI" id="CHEBI:15377"/>
        <dbReference type="ChEBI" id="CHEBI:15378"/>
        <dbReference type="ChEBI" id="CHEBI:30616"/>
        <dbReference type="ChEBI" id="CHEBI:43474"/>
        <dbReference type="ChEBI" id="CHEBI:57973"/>
        <dbReference type="ChEBI" id="CHEBI:456216"/>
    </reaction>
    <physiologicalReaction direction="left-to-right" evidence="12">
        <dbReference type="Rhea" id="RHEA:38964"/>
    </physiologicalReaction>
</comment>
<feature type="transmembrane region" description="Helical" evidence="14">
    <location>
        <begin position="940"/>
        <end position="968"/>
    </location>
</feature>
<keyword evidence="3" id="KW-0813">Transport</keyword>
<dbReference type="FunFam" id="3.40.50.300:FF:000074">
    <property type="entry name" value="Multidrug resistance-associated protein 5 isoform 1"/>
    <property type="match status" value="1"/>
</dbReference>
<feature type="transmembrane region" description="Helical" evidence="14">
    <location>
        <begin position="498"/>
        <end position="526"/>
    </location>
</feature>
<feature type="transmembrane region" description="Helical" evidence="14">
    <location>
        <begin position="321"/>
        <end position="342"/>
    </location>
</feature>
<feature type="transmembrane region" description="Helical" evidence="14">
    <location>
        <begin position="393"/>
        <end position="415"/>
    </location>
</feature>
<feature type="transmembrane region" description="Helical" evidence="14">
    <location>
        <begin position="6"/>
        <end position="23"/>
    </location>
</feature>
<evidence type="ECO:0000259" key="16">
    <source>
        <dbReference type="PROSITE" id="PS50929"/>
    </source>
</evidence>
<keyword evidence="7" id="KW-0547">Nucleotide-binding</keyword>
<evidence type="ECO:0000313" key="18">
    <source>
        <dbReference type="Proteomes" id="UP001152320"/>
    </source>
</evidence>
<feature type="domain" description="ABC transporter" evidence="15">
    <location>
        <begin position="1508"/>
        <end position="1742"/>
    </location>
</feature>
<evidence type="ECO:0000313" key="17">
    <source>
        <dbReference type="EMBL" id="KAJ8037232.1"/>
    </source>
</evidence>
<keyword evidence="5 14" id="KW-0812">Transmembrane</keyword>
<dbReference type="EC" id="7.6.2.3" evidence="11"/>
<feature type="transmembrane region" description="Helical" evidence="14">
    <location>
        <begin position="1414"/>
        <end position="1435"/>
    </location>
</feature>
<feature type="transmembrane region" description="Helical" evidence="14">
    <location>
        <begin position="421"/>
        <end position="440"/>
    </location>
</feature>
<dbReference type="FunFam" id="3.40.50.300:FF:000293">
    <property type="entry name" value="ATP binding cassette subfamily C member 1"/>
    <property type="match status" value="1"/>
</dbReference>
<dbReference type="InterPro" id="IPR036640">
    <property type="entry name" value="ABC1_TM_sf"/>
</dbReference>
<feature type="compositionally biased region" description="Basic and acidic residues" evidence="13">
    <location>
        <begin position="852"/>
        <end position="861"/>
    </location>
</feature>
<dbReference type="GO" id="GO:0005524">
    <property type="term" value="F:ATP binding"/>
    <property type="evidence" value="ECO:0007669"/>
    <property type="project" value="UniProtKB-KW"/>
</dbReference>
<dbReference type="Gene3D" id="3.40.50.300">
    <property type="entry name" value="P-loop containing nucleotide triphosphate hydrolases"/>
    <property type="match status" value="2"/>
</dbReference>
<evidence type="ECO:0000256" key="9">
    <source>
        <dbReference type="ARBA" id="ARBA00022989"/>
    </source>
</evidence>
<feature type="transmembrane region" description="Helical" evidence="14">
    <location>
        <begin position="1185"/>
        <end position="1207"/>
    </location>
</feature>
<dbReference type="SUPFAM" id="SSF90123">
    <property type="entry name" value="ABC transporter transmembrane region"/>
    <property type="match status" value="5"/>
</dbReference>
<keyword evidence="9 14" id="KW-1133">Transmembrane helix</keyword>
<evidence type="ECO:0000256" key="4">
    <source>
        <dbReference type="ARBA" id="ARBA00022554"/>
    </source>
</evidence>
<evidence type="ECO:0000256" key="2">
    <source>
        <dbReference type="ARBA" id="ARBA00009726"/>
    </source>
</evidence>
<reference evidence="17" key="1">
    <citation type="submission" date="2021-10" db="EMBL/GenBank/DDBJ databases">
        <title>Tropical sea cucumber genome reveals ecological adaptation and Cuvierian tubules defense mechanism.</title>
        <authorList>
            <person name="Chen T."/>
        </authorList>
    </citation>
    <scope>NUCLEOTIDE SEQUENCE</scope>
    <source>
        <strain evidence="17">Nanhai2018</strain>
        <tissue evidence="17">Muscle</tissue>
    </source>
</reference>
<dbReference type="Pfam" id="PF00664">
    <property type="entry name" value="ABC_membrane"/>
    <property type="match status" value="4"/>
</dbReference>
<feature type="transmembrane region" description="Helical" evidence="14">
    <location>
        <begin position="104"/>
        <end position="121"/>
    </location>
</feature>
<dbReference type="Proteomes" id="UP001152320">
    <property type="component" value="Chromosome 8"/>
</dbReference>
<dbReference type="PROSITE" id="PS50929">
    <property type="entry name" value="ABC_TM1F"/>
    <property type="match status" value="4"/>
</dbReference>
<accession>A0A9Q1C263</accession>
<dbReference type="SUPFAM" id="SSF52540">
    <property type="entry name" value="P-loop containing nucleoside triphosphate hydrolases"/>
    <property type="match status" value="2"/>
</dbReference>
<evidence type="ECO:0000256" key="14">
    <source>
        <dbReference type="SAM" id="Phobius"/>
    </source>
</evidence>
<feature type="transmembrane region" description="Helical" evidence="14">
    <location>
        <begin position="35"/>
        <end position="54"/>
    </location>
</feature>
<feature type="domain" description="ABC transmembrane type-1" evidence="16">
    <location>
        <begin position="900"/>
        <end position="1059"/>
    </location>
</feature>
<dbReference type="FunFam" id="1.20.1560.10:FF:000020">
    <property type="entry name" value="ABC metal ion transporter"/>
    <property type="match status" value="1"/>
</dbReference>
<dbReference type="CDD" id="cd03244">
    <property type="entry name" value="ABCC_MRP_domain2"/>
    <property type="match status" value="1"/>
</dbReference>
<feature type="transmembrane region" description="Helical" evidence="14">
    <location>
        <begin position="1328"/>
        <end position="1349"/>
    </location>
</feature>
<dbReference type="InterPro" id="IPR003439">
    <property type="entry name" value="ABC_transporter-like_ATP-bd"/>
</dbReference>
<dbReference type="GO" id="GO:0005774">
    <property type="term" value="C:vacuolar membrane"/>
    <property type="evidence" value="ECO:0007669"/>
    <property type="project" value="UniProtKB-SubCell"/>
</dbReference>
<comment type="caution">
    <text evidence="17">The sequence shown here is derived from an EMBL/GenBank/DDBJ whole genome shotgun (WGS) entry which is preliminary data.</text>
</comment>
<feature type="domain" description="ABC transmembrane type-1" evidence="16">
    <location>
        <begin position="1060"/>
        <end position="1172"/>
    </location>
</feature>
<sequence>MDVQLLGVLLIIIPMLDVFKGIIELIQTDGELPLVYVITPTVITLTMFIAFAIIPLERLRGVRSSAPMFLFWTLSIILACPEFWSKCINASDVAKNDTFRFITFFIYFILLLVAVVLSSIVDDKPFYSPVVTGQNVCPEVFASFISKLTFWWFTSMISLGYKRPLETSDLWSLMERDRAATVVPRFRKNWKAEKKKAIASFHKNKTKKPQSGDNHPQVLMVSLEQDANGGTKRKHEIYKGDNDVETSSTGEVVLEERQDRFESQKNVSLAKALAKTFGPLFLVGSLLKLIFDIMVFIQPLILRRLIRYTEDKAVPAWEGYFFAGALFASAILQTLILQRYFFIGTLTGMHVRTAVVGSVYRKAIQLSNAARKSSTIGEVVNLMSVDAQKLMDLCINLNLVWSSPLQISITMYLLIGILGPSVLAGLLIMVLMIPLNMFVARKTRALQVKQMGFKDSRVKLMGEIMNGIKVLKLYAWEKSFQEKVLKLRREELKVLRKAAYYNAVTSFAWTCAPFMVTLTTFAVYILSNENNVLDAETIFVSLSLFNILRFPLAMLPAMVFNIVQANVSMKRLSKFLKLEELNPQNVDHFNMPGQAITVEDGKFSWSNEDEPILQNINLDIRQGTLVAIVGQVGTGKSSLLSALLGEMEKLDGKVFVQAWIQNDTVRGNILFGKEMNSAKYEKAVEACALQRDLEVLPGGDLTEIGEKGINLSGGQKQRVSLARAVFSNSDIYLLDDPLSAVDAHVGKHIFENVIGPNGVLKKKTRILVTHGISFLPQVDQIIVLKDGGISEVGSYNQLLEQNGAFSEFLQNYSMQEEEEEGTEGGEGDGISVVSAGNVSKASSETSLRHRKGGEESKEDGNVKLSKEGKSLIDEEKAEIGKVAYSVYITYLKSVGGFLSFIILSFFILYDVFSVGSNIWLSKWSEEPLVNGTLPIATRDMYLAVYGLFGVGQAVAIILTSVSVAHGVVRSATQTHRDLLDSAFRAPLQFFDVTPMGRILNRFSRDIFAVDEAIPVIFSTFLRVFLGMLEILIVIIFTTPICLVAIGPLGIAYIFLQCFLLLSAIASIIHSILLFLGAVRASKRLHSLLLDHVLHYPMSFFDTTPGGRILNRFSKDVHSLDEVIADKAQDWLICGIEVVNTIIIIIYTTYIAMVAVVPLCIFYSFVQYTYRYRWDHTLMCTVLLDTGIFILGAQLSLYTGAVIASFLLHDRMLQNLLLGPMSFYDTTPVGRVLNRFGKDLHSVLELFKVGSVFTGAVTASIVLHEGGLSNVLRCPMHFFDTTPTGRILNRFSKDIFSIDYILPRVFLIFLNTMISFLGNLFIFLFVFDWLAICAVIPLTILYILIQRYFVSTSRQLKRLESISRSPIYSHFSETLSGTSTIRAFGKQKEFILQNEQLVDKNQETYYPNIVSNRWLAVRLEFIGNGIVFFAALFAVIGRDHLSSGLVGLSVAYAMQVTQTLNWMVRMTSELETNIVAVERIKEYTEIETEAAMEIPEKKPSDDWPDKGQVEVQEYSTRYREGLDLVLKGISFTIKPGEKVGIVGRTGAGKSSLTLGLFRIIEAAGGSIVIDGVDISEIGLYDLRSKITIIPQDPVLFAGDLRMNLDPFDNYTDDEIWDALRHSHLNKFVSGLPDGLMHQCSEGGENLSVGQRQLICLARALLRKTKILVLDEATAAVDLETDDLIQATIRTEFEDCTILTIAHRLNTIMDNTRVLVLDAGEVREYDSPTNHLEKGGVFYGMAKDAGLAS</sequence>
<dbReference type="EMBL" id="JAIZAY010000008">
    <property type="protein sequence ID" value="KAJ8037232.1"/>
    <property type="molecule type" value="Genomic_DNA"/>
</dbReference>
<protein>
    <recommendedName>
        <fullName evidence="11">ABC-type glutathione-S-conjugate transporter</fullName>
        <ecNumber evidence="11">7.6.2.3</ecNumber>
    </recommendedName>
</protein>
<feature type="transmembrane region" description="Helical" evidence="14">
    <location>
        <begin position="897"/>
        <end position="920"/>
    </location>
</feature>
<dbReference type="Pfam" id="PF00005">
    <property type="entry name" value="ABC_tran"/>
    <property type="match status" value="2"/>
</dbReference>
<evidence type="ECO:0000256" key="5">
    <source>
        <dbReference type="ARBA" id="ARBA00022692"/>
    </source>
</evidence>
<feature type="domain" description="ABC transmembrane type-1" evidence="16">
    <location>
        <begin position="282"/>
        <end position="564"/>
    </location>
</feature>
<dbReference type="PROSITE" id="PS00211">
    <property type="entry name" value="ABC_TRANSPORTER_1"/>
    <property type="match status" value="2"/>
</dbReference>
<organism evidence="17 18">
    <name type="scientific">Holothuria leucospilota</name>
    <name type="common">Black long sea cucumber</name>
    <name type="synonym">Mertensiothuria leucospilota</name>
    <dbReference type="NCBI Taxonomy" id="206669"/>
    <lineage>
        <taxon>Eukaryota</taxon>
        <taxon>Metazoa</taxon>
        <taxon>Echinodermata</taxon>
        <taxon>Eleutherozoa</taxon>
        <taxon>Echinozoa</taxon>
        <taxon>Holothuroidea</taxon>
        <taxon>Aspidochirotacea</taxon>
        <taxon>Aspidochirotida</taxon>
        <taxon>Holothuriidae</taxon>
        <taxon>Holothuria</taxon>
    </lineage>
</organism>
<evidence type="ECO:0000256" key="8">
    <source>
        <dbReference type="ARBA" id="ARBA00022840"/>
    </source>
</evidence>
<feature type="domain" description="ABC transporter" evidence="15">
    <location>
        <begin position="596"/>
        <end position="811"/>
    </location>
</feature>
<proteinExistence type="inferred from homology"/>
<dbReference type="InterPro" id="IPR011527">
    <property type="entry name" value="ABC1_TM_dom"/>
</dbReference>
<keyword evidence="4" id="KW-0926">Vacuole</keyword>
<dbReference type="CDD" id="cd18603">
    <property type="entry name" value="ABC_6TM_MRP1_2_3_6_D2_like"/>
    <property type="match status" value="1"/>
</dbReference>
<evidence type="ECO:0000256" key="10">
    <source>
        <dbReference type="ARBA" id="ARBA00023136"/>
    </source>
</evidence>
<gene>
    <name evidence="17" type="ORF">HOLleu_18001</name>
</gene>
<feature type="transmembrane region" description="Helical" evidence="14">
    <location>
        <begin position="280"/>
        <end position="301"/>
    </location>
</feature>
<keyword evidence="8" id="KW-0067">ATP-binding</keyword>
<dbReference type="PANTHER" id="PTHR24223">
    <property type="entry name" value="ATP-BINDING CASSETTE SUB-FAMILY C"/>
    <property type="match status" value="1"/>
</dbReference>
<feature type="region of interest" description="Disordered" evidence="13">
    <location>
        <begin position="837"/>
        <end position="861"/>
    </location>
</feature>
<dbReference type="InterPro" id="IPR050173">
    <property type="entry name" value="ABC_transporter_C-like"/>
</dbReference>
<dbReference type="GO" id="GO:0016887">
    <property type="term" value="F:ATP hydrolysis activity"/>
    <property type="evidence" value="ECO:0007669"/>
    <property type="project" value="InterPro"/>
</dbReference>
<keyword evidence="6" id="KW-0677">Repeat</keyword>
<dbReference type="GO" id="GO:0015431">
    <property type="term" value="F:ABC-type glutathione S-conjugate transporter activity"/>
    <property type="evidence" value="ECO:0007669"/>
    <property type="project" value="UniProtKB-EC"/>
</dbReference>
<dbReference type="InterPro" id="IPR017871">
    <property type="entry name" value="ABC_transporter-like_CS"/>
</dbReference>
<feature type="domain" description="ABC transmembrane type-1" evidence="16">
    <location>
        <begin position="1267"/>
        <end position="1471"/>
    </location>
</feature>
<feature type="transmembrane region" description="Helical" evidence="14">
    <location>
        <begin position="538"/>
        <end position="563"/>
    </location>
</feature>
<dbReference type="InterPro" id="IPR003593">
    <property type="entry name" value="AAA+_ATPase"/>
</dbReference>
<comment type="subcellular location">
    <subcellularLocation>
        <location evidence="1">Vacuole membrane</location>
        <topology evidence="1">Multi-pass membrane protein</topology>
    </subcellularLocation>
</comment>
<dbReference type="CDD" id="cd03250">
    <property type="entry name" value="ABCC_MRP_domain1"/>
    <property type="match status" value="1"/>
</dbReference>
<name>A0A9Q1C263_HOLLE</name>
<feature type="transmembrane region" description="Helical" evidence="14">
    <location>
        <begin position="1051"/>
        <end position="1078"/>
    </location>
</feature>
<evidence type="ECO:0000256" key="7">
    <source>
        <dbReference type="ARBA" id="ARBA00022741"/>
    </source>
</evidence>
<dbReference type="InterPro" id="IPR027417">
    <property type="entry name" value="P-loop_NTPase"/>
</dbReference>
<feature type="transmembrane region" description="Helical" evidence="14">
    <location>
        <begin position="1300"/>
        <end position="1322"/>
    </location>
</feature>
<dbReference type="CDD" id="cd18595">
    <property type="entry name" value="ABC_6TM_MRP1_2_3_6_D1_like"/>
    <property type="match status" value="1"/>
</dbReference>
<evidence type="ECO:0000256" key="13">
    <source>
        <dbReference type="SAM" id="MobiDB-lite"/>
    </source>
</evidence>
<dbReference type="PROSITE" id="PS50893">
    <property type="entry name" value="ABC_TRANSPORTER_2"/>
    <property type="match status" value="2"/>
</dbReference>
<evidence type="ECO:0000256" key="11">
    <source>
        <dbReference type="ARBA" id="ARBA00024220"/>
    </source>
</evidence>
<evidence type="ECO:0000256" key="6">
    <source>
        <dbReference type="ARBA" id="ARBA00022737"/>
    </source>
</evidence>
<evidence type="ECO:0000256" key="12">
    <source>
        <dbReference type="ARBA" id="ARBA00047523"/>
    </source>
</evidence>
<keyword evidence="10 14" id="KW-0472">Membrane</keyword>
<keyword evidence="18" id="KW-1185">Reference proteome</keyword>
<feature type="transmembrane region" description="Helical" evidence="14">
    <location>
        <begin position="1023"/>
        <end position="1045"/>
    </location>
</feature>
<dbReference type="OrthoDB" id="6500128at2759"/>
<dbReference type="FunFam" id="1.20.1560.10:FF:000001">
    <property type="entry name" value="ATP-binding cassette subfamily C member 1"/>
    <property type="match status" value="1"/>
</dbReference>
<dbReference type="PANTHER" id="PTHR24223:SF443">
    <property type="entry name" value="MULTIDRUG-RESISTANCE LIKE PROTEIN 1, ISOFORM I"/>
    <property type="match status" value="1"/>
</dbReference>
<evidence type="ECO:0000256" key="3">
    <source>
        <dbReference type="ARBA" id="ARBA00022448"/>
    </source>
</evidence>
<feature type="transmembrane region" description="Helical" evidence="14">
    <location>
        <begin position="66"/>
        <end position="84"/>
    </location>
</feature>
<evidence type="ECO:0000256" key="1">
    <source>
        <dbReference type="ARBA" id="ARBA00004128"/>
    </source>
</evidence>
<feature type="transmembrane region" description="Helical" evidence="14">
    <location>
        <begin position="1141"/>
        <end position="1165"/>
    </location>
</feature>
<dbReference type="SMART" id="SM00382">
    <property type="entry name" value="AAA"/>
    <property type="match status" value="2"/>
</dbReference>